<dbReference type="GO" id="GO:0003755">
    <property type="term" value="F:peptidyl-prolyl cis-trans isomerase activity"/>
    <property type="evidence" value="ECO:0007669"/>
    <property type="project" value="UniProtKB-KW"/>
</dbReference>
<keyword evidence="1" id="KW-0413">Isomerase</keyword>
<dbReference type="InterPro" id="IPR027304">
    <property type="entry name" value="Trigger_fact/SurA_dom_sf"/>
</dbReference>
<feature type="chain" id="PRO_5031288398" description="PpiC domain-containing protein" evidence="2">
    <location>
        <begin position="21"/>
        <end position="336"/>
    </location>
</feature>
<dbReference type="InterPro" id="IPR000297">
    <property type="entry name" value="PPIase_PpiC"/>
</dbReference>
<evidence type="ECO:0000313" key="4">
    <source>
        <dbReference type="EMBL" id="HER44066.1"/>
    </source>
</evidence>
<dbReference type="InterPro" id="IPR023058">
    <property type="entry name" value="PPIase_PpiC_CS"/>
</dbReference>
<dbReference type="SUPFAM" id="SSF109998">
    <property type="entry name" value="Triger factor/SurA peptide-binding domain-like"/>
    <property type="match status" value="1"/>
</dbReference>
<dbReference type="Gene3D" id="1.10.4030.10">
    <property type="entry name" value="Porin chaperone SurA, peptide-binding domain"/>
    <property type="match status" value="1"/>
</dbReference>
<comment type="caution">
    <text evidence="4">The sequence shown here is derived from an EMBL/GenBank/DDBJ whole genome shotgun (WGS) entry which is preliminary data.</text>
</comment>
<dbReference type="SUPFAM" id="SSF54534">
    <property type="entry name" value="FKBP-like"/>
    <property type="match status" value="1"/>
</dbReference>
<keyword evidence="1" id="KW-0697">Rotamase</keyword>
<dbReference type="PROSITE" id="PS50198">
    <property type="entry name" value="PPIC_PPIASE_2"/>
    <property type="match status" value="1"/>
</dbReference>
<dbReference type="InterPro" id="IPR046357">
    <property type="entry name" value="PPIase_dom_sf"/>
</dbReference>
<protein>
    <recommendedName>
        <fullName evidence="3">PpiC domain-containing protein</fullName>
    </recommendedName>
</protein>
<feature type="signal peptide" evidence="2">
    <location>
        <begin position="1"/>
        <end position="20"/>
    </location>
</feature>
<dbReference type="Pfam" id="PF13616">
    <property type="entry name" value="Rotamase_3"/>
    <property type="match status" value="1"/>
</dbReference>
<sequence length="336" mass="36740">MYSRVLILCVIAALVLPSFGCSGNSGEEDAALSTEGDVLVVTVNGRELYENEIDKEEGRIRTQLTGRVPMEQLEGMSEVIRQQAVNNMINRVLLQQAADRAKIEISEEAVKERAEQVKSGFGSEDVFKEQLEMSGLTEAGFQQEVELALRIEALLDEKTNNLEGMGESDVRGFYDSNIERFKKPEQVQASHILIAVEESDTEADKAAKRQKIDSLLAEIRTGADFAELATQHSSCPSKTRGGDLGSFGRGQMVKEFEEAAFAMDAGEVSGIVETQFGYHIIKVTGREAASTVPFEDAKADILAYLDGQKKQQAVGAFIDSLRVEATIVYPDTTAAE</sequence>
<evidence type="ECO:0000256" key="1">
    <source>
        <dbReference type="PROSITE-ProRule" id="PRU00278"/>
    </source>
</evidence>
<dbReference type="Pfam" id="PF13624">
    <property type="entry name" value="SurA_N_3"/>
    <property type="match status" value="1"/>
</dbReference>
<proteinExistence type="predicted"/>
<dbReference type="EMBL" id="DSEC01000451">
    <property type="protein sequence ID" value="HER44066.1"/>
    <property type="molecule type" value="Genomic_DNA"/>
</dbReference>
<evidence type="ECO:0000256" key="2">
    <source>
        <dbReference type="SAM" id="SignalP"/>
    </source>
</evidence>
<evidence type="ECO:0000259" key="3">
    <source>
        <dbReference type="PROSITE" id="PS50198"/>
    </source>
</evidence>
<gene>
    <name evidence="4" type="ORF">ENO08_06365</name>
</gene>
<dbReference type="Proteomes" id="UP000886069">
    <property type="component" value="Unassembled WGS sequence"/>
</dbReference>
<dbReference type="AlphaFoldDB" id="A0A7V2AVK3"/>
<reference evidence="4" key="1">
    <citation type="journal article" date="2020" name="mSystems">
        <title>Genome- and Community-Level Interaction Insights into Carbon Utilization and Element Cycling Functions of Hydrothermarchaeota in Hydrothermal Sediment.</title>
        <authorList>
            <person name="Zhou Z."/>
            <person name="Liu Y."/>
            <person name="Xu W."/>
            <person name="Pan J."/>
            <person name="Luo Z.H."/>
            <person name="Li M."/>
        </authorList>
    </citation>
    <scope>NUCLEOTIDE SEQUENCE [LARGE SCALE GENOMIC DNA]</scope>
    <source>
        <strain evidence="4">SpSt-1233</strain>
    </source>
</reference>
<dbReference type="Gene3D" id="3.10.50.40">
    <property type="match status" value="1"/>
</dbReference>
<accession>A0A7V2AVK3</accession>
<organism evidence="4">
    <name type="scientific">Eiseniibacteriota bacterium</name>
    <dbReference type="NCBI Taxonomy" id="2212470"/>
    <lineage>
        <taxon>Bacteria</taxon>
        <taxon>Candidatus Eiseniibacteriota</taxon>
    </lineage>
</organism>
<dbReference type="PROSITE" id="PS01096">
    <property type="entry name" value="PPIC_PPIASE_1"/>
    <property type="match status" value="1"/>
</dbReference>
<dbReference type="InterPro" id="IPR050245">
    <property type="entry name" value="PrsA_foldase"/>
</dbReference>
<dbReference type="PANTHER" id="PTHR47245">
    <property type="entry name" value="PEPTIDYLPROLYL ISOMERASE"/>
    <property type="match status" value="1"/>
</dbReference>
<keyword evidence="2" id="KW-0732">Signal</keyword>
<name>A0A7V2AVK3_UNCEI</name>
<dbReference type="PANTHER" id="PTHR47245:SF2">
    <property type="entry name" value="PEPTIDYL-PROLYL CIS-TRANS ISOMERASE HP_0175-RELATED"/>
    <property type="match status" value="1"/>
</dbReference>
<feature type="domain" description="PpiC" evidence="3">
    <location>
        <begin position="184"/>
        <end position="285"/>
    </location>
</feature>